<proteinExistence type="predicted"/>
<name>A0A699TXI2_TANCI</name>
<accession>A0A699TXI2</accession>
<dbReference type="EMBL" id="BKCJ011279463">
    <property type="protein sequence ID" value="GFD14441.1"/>
    <property type="molecule type" value="Genomic_DNA"/>
</dbReference>
<gene>
    <name evidence="1" type="ORF">Tci_886410</name>
</gene>
<reference evidence="1" key="1">
    <citation type="journal article" date="2019" name="Sci. Rep.">
        <title>Draft genome of Tanacetum cinerariifolium, the natural source of mosquito coil.</title>
        <authorList>
            <person name="Yamashiro T."/>
            <person name="Shiraishi A."/>
            <person name="Satake H."/>
            <person name="Nakayama K."/>
        </authorList>
    </citation>
    <scope>NUCLEOTIDE SEQUENCE</scope>
</reference>
<evidence type="ECO:0000313" key="1">
    <source>
        <dbReference type="EMBL" id="GFD14441.1"/>
    </source>
</evidence>
<protein>
    <submittedName>
        <fullName evidence="1">Uncharacterized protein</fullName>
    </submittedName>
</protein>
<organism evidence="1">
    <name type="scientific">Tanacetum cinerariifolium</name>
    <name type="common">Dalmatian daisy</name>
    <name type="synonym">Chrysanthemum cinerariifolium</name>
    <dbReference type="NCBI Taxonomy" id="118510"/>
    <lineage>
        <taxon>Eukaryota</taxon>
        <taxon>Viridiplantae</taxon>
        <taxon>Streptophyta</taxon>
        <taxon>Embryophyta</taxon>
        <taxon>Tracheophyta</taxon>
        <taxon>Spermatophyta</taxon>
        <taxon>Magnoliopsida</taxon>
        <taxon>eudicotyledons</taxon>
        <taxon>Gunneridae</taxon>
        <taxon>Pentapetalae</taxon>
        <taxon>asterids</taxon>
        <taxon>campanulids</taxon>
        <taxon>Asterales</taxon>
        <taxon>Asteraceae</taxon>
        <taxon>Asteroideae</taxon>
        <taxon>Anthemideae</taxon>
        <taxon>Anthemidinae</taxon>
        <taxon>Tanacetum</taxon>
    </lineage>
</organism>
<feature type="non-terminal residue" evidence="1">
    <location>
        <position position="1"/>
    </location>
</feature>
<dbReference type="AlphaFoldDB" id="A0A699TXI2"/>
<sequence length="25" mass="2974">KHMRMMLMIDLGKIVMEVKDLKVLT</sequence>
<comment type="caution">
    <text evidence="1">The sequence shown here is derived from an EMBL/GenBank/DDBJ whole genome shotgun (WGS) entry which is preliminary data.</text>
</comment>